<keyword evidence="3" id="KW-1185">Reference proteome</keyword>
<sequence length="333" mass="35936">MELDLYGIFEALNIPVARLHPNTMRYRISMCIFVRLHVRLCKQRGGDYLPEEESRGPSHREPSGESLELGDSSLSLDSFSDEDVVTLKRLKGNGGTSCRATLILPVAFSQSAGSAPMTPTMAAVVVQEPGLELLTGAPEQSLNSTVALVEYDVPLVWLPSGEGLQGVTRAALVGPEVAVEATALEETADEAAINEALARGVEEAIERLEPPGVSDLESVLELPGATEVPFIETQFALSALLFLNVTSAPAKLMKRANGQPSSVGGVRLPSEFSPEEMARVLDVWFWDNIYLCRSIDSVVTPGVSTEILDPRNDRIKDGSCLIDFPDRTRPSSS</sequence>
<name>A0AAD3SYI9_NEPGR</name>
<feature type="compositionally biased region" description="Basic and acidic residues" evidence="1">
    <location>
        <begin position="52"/>
        <end position="63"/>
    </location>
</feature>
<evidence type="ECO:0000256" key="1">
    <source>
        <dbReference type="SAM" id="MobiDB-lite"/>
    </source>
</evidence>
<dbReference type="Proteomes" id="UP001279734">
    <property type="component" value="Unassembled WGS sequence"/>
</dbReference>
<evidence type="ECO:0000313" key="3">
    <source>
        <dbReference type="Proteomes" id="UP001279734"/>
    </source>
</evidence>
<organism evidence="2 3">
    <name type="scientific">Nepenthes gracilis</name>
    <name type="common">Slender pitcher plant</name>
    <dbReference type="NCBI Taxonomy" id="150966"/>
    <lineage>
        <taxon>Eukaryota</taxon>
        <taxon>Viridiplantae</taxon>
        <taxon>Streptophyta</taxon>
        <taxon>Embryophyta</taxon>
        <taxon>Tracheophyta</taxon>
        <taxon>Spermatophyta</taxon>
        <taxon>Magnoliopsida</taxon>
        <taxon>eudicotyledons</taxon>
        <taxon>Gunneridae</taxon>
        <taxon>Pentapetalae</taxon>
        <taxon>Caryophyllales</taxon>
        <taxon>Nepenthaceae</taxon>
        <taxon>Nepenthes</taxon>
    </lineage>
</organism>
<feature type="compositionally biased region" description="Low complexity" evidence="1">
    <location>
        <begin position="64"/>
        <end position="74"/>
    </location>
</feature>
<accession>A0AAD3SYI9</accession>
<comment type="caution">
    <text evidence="2">The sequence shown here is derived from an EMBL/GenBank/DDBJ whole genome shotgun (WGS) entry which is preliminary data.</text>
</comment>
<reference evidence="2" key="1">
    <citation type="submission" date="2023-05" db="EMBL/GenBank/DDBJ databases">
        <title>Nepenthes gracilis genome sequencing.</title>
        <authorList>
            <person name="Fukushima K."/>
        </authorList>
    </citation>
    <scope>NUCLEOTIDE SEQUENCE</scope>
    <source>
        <strain evidence="2">SING2019-196</strain>
    </source>
</reference>
<protein>
    <submittedName>
        <fullName evidence="2">Uncharacterized protein</fullName>
    </submittedName>
</protein>
<dbReference type="AlphaFoldDB" id="A0AAD3SYI9"/>
<feature type="region of interest" description="Disordered" evidence="1">
    <location>
        <begin position="47"/>
        <end position="74"/>
    </location>
</feature>
<dbReference type="EMBL" id="BSYO01000020">
    <property type="protein sequence ID" value="GMH19286.1"/>
    <property type="molecule type" value="Genomic_DNA"/>
</dbReference>
<evidence type="ECO:0000313" key="2">
    <source>
        <dbReference type="EMBL" id="GMH19286.1"/>
    </source>
</evidence>
<proteinExistence type="predicted"/>
<gene>
    <name evidence="2" type="ORF">Nepgr_021127</name>
</gene>